<dbReference type="KEGG" id="eic:NT01EI_1952"/>
<name>C5BA07_EDWI9</name>
<evidence type="ECO:0000313" key="2">
    <source>
        <dbReference type="Proteomes" id="UP000001485"/>
    </source>
</evidence>
<dbReference type="EMBL" id="CP001600">
    <property type="protein sequence ID" value="ACR69128.1"/>
    <property type="molecule type" value="Genomic_DNA"/>
</dbReference>
<protein>
    <submittedName>
        <fullName evidence="1">Uncharacterized protein</fullName>
    </submittedName>
</protein>
<reference evidence="2" key="1">
    <citation type="submission" date="2009-03" db="EMBL/GenBank/DDBJ databases">
        <title>Complete genome sequence of Edwardsiella ictaluri 93-146.</title>
        <authorList>
            <person name="Williams M.L."/>
            <person name="Gillaspy A.F."/>
            <person name="Dyer D.W."/>
            <person name="Thune R.L."/>
            <person name="Waldbieser G.C."/>
            <person name="Schuster S.C."/>
            <person name="Gipson J."/>
            <person name="Zaitshik J."/>
            <person name="Landry C."/>
            <person name="Lawrence M.L."/>
        </authorList>
    </citation>
    <scope>NUCLEOTIDE SEQUENCE [LARGE SCALE GENOMIC DNA]</scope>
    <source>
        <strain evidence="2">93-146</strain>
    </source>
</reference>
<organism evidence="1 2">
    <name type="scientific">Edwardsiella ictaluri (strain 93-146)</name>
    <dbReference type="NCBI Taxonomy" id="634503"/>
    <lineage>
        <taxon>Bacteria</taxon>
        <taxon>Pseudomonadati</taxon>
        <taxon>Pseudomonadota</taxon>
        <taxon>Gammaproteobacteria</taxon>
        <taxon>Enterobacterales</taxon>
        <taxon>Hafniaceae</taxon>
        <taxon>Edwardsiella</taxon>
    </lineage>
</organism>
<sequence>MKIAAGEQEIVNAIDFLLNSRFITGRTIGVDGGRPLR</sequence>
<reference evidence="1 2" key="2">
    <citation type="journal article" date="2012" name="J. Bacteriol.">
        <title>Genome Sequence of Edwardsiella ictaluri 93-146, a Strain Associated with a Natural Channel Catfish Outbreak of Enteric Septicemia of Catfish.</title>
        <authorList>
            <person name="Williams M.L."/>
            <person name="Gillaspy A.F."/>
            <person name="Dyer D.W."/>
            <person name="Thune R.L."/>
            <person name="Waldbieser G.C."/>
            <person name="Schuster S.C."/>
            <person name="Gipson J."/>
            <person name="Zaitshik J."/>
            <person name="Landry C."/>
            <person name="Banes M.M."/>
            <person name="Lawrence M.L."/>
        </authorList>
    </citation>
    <scope>NUCLEOTIDE SEQUENCE [LARGE SCALE GENOMIC DNA]</scope>
    <source>
        <strain evidence="1 2">93-146</strain>
    </source>
</reference>
<accession>C5BA07</accession>
<dbReference type="InterPro" id="IPR036291">
    <property type="entry name" value="NAD(P)-bd_dom_sf"/>
</dbReference>
<evidence type="ECO:0000313" key="1">
    <source>
        <dbReference type="EMBL" id="ACR69128.1"/>
    </source>
</evidence>
<dbReference type="HOGENOM" id="CLU_3343055_0_0_6"/>
<dbReference type="AlphaFoldDB" id="C5BA07"/>
<proteinExistence type="predicted"/>
<gene>
    <name evidence="1" type="ordered locus">NT01EI_1952</name>
</gene>
<dbReference type="SUPFAM" id="SSF51735">
    <property type="entry name" value="NAD(P)-binding Rossmann-fold domains"/>
    <property type="match status" value="1"/>
</dbReference>
<dbReference type="Proteomes" id="UP000001485">
    <property type="component" value="Chromosome"/>
</dbReference>